<proteinExistence type="predicted"/>
<sequence>MIALIIATVLLSRALGLVVPNVFTSNTAPSNNISTLPSPFPTRQLFQFKKVGTYIENVAARFNGDLLFSTLSPAPELYLLSGVQSGKLQANLLYTFPNMTGLEGITEISPDVFVVVGGKFHSIANPISGTFALWQVSLAGVACPPCGIDSSGGQPITTKLMDLPKNIFPNGIVSVPGKSGVILVADSFGSLLRVDLNSKEVNTVAAVPEMSPVPGWPFKIGINGIKIYDGHVYWTNSFAATMYRMPIKESGFASTMESPSPSSDDNGKTSDDSSNGEINSTIWPGSTSTAHKDLGNKNDATKNVTVETVAFLPVTFMDDFAVGSDGSLWITTNPNNTVIAMNQKTRKTAVVAGGMYEEVLAGVNAAVFGRLDTDRHILYVVTAGGLTSPVNGTFVEPAKVMAIDTSRAQDEGF</sequence>
<dbReference type="PANTHER" id="PTHR42060:SF1">
    <property type="entry name" value="NHL REPEAT-CONTAINING PROTEIN"/>
    <property type="match status" value="1"/>
</dbReference>
<evidence type="ECO:0000256" key="2">
    <source>
        <dbReference type="SAM" id="SignalP"/>
    </source>
</evidence>
<feature type="compositionally biased region" description="Polar residues" evidence="1">
    <location>
        <begin position="252"/>
        <end position="264"/>
    </location>
</feature>
<comment type="caution">
    <text evidence="3">The sequence shown here is derived from an EMBL/GenBank/DDBJ whole genome shotgun (WGS) entry which is preliminary data.</text>
</comment>
<reference evidence="3 4" key="1">
    <citation type="submission" date="2023-01" db="EMBL/GenBank/DDBJ databases">
        <title>Analysis of 21 Apiospora genomes using comparative genomics revels a genus with tremendous synthesis potential of carbohydrate active enzymes and secondary metabolites.</title>
        <authorList>
            <person name="Sorensen T."/>
        </authorList>
    </citation>
    <scope>NUCLEOTIDE SEQUENCE [LARGE SCALE GENOMIC DNA]</scope>
    <source>
        <strain evidence="3 4">CBS 117206</strain>
    </source>
</reference>
<dbReference type="InterPro" id="IPR052998">
    <property type="entry name" value="Hetero-Diels-Alderase-like"/>
</dbReference>
<feature type="chain" id="PRO_5043968036" evidence="2">
    <location>
        <begin position="17"/>
        <end position="413"/>
    </location>
</feature>
<protein>
    <submittedName>
        <fullName evidence="3">Uncharacterized protein</fullName>
    </submittedName>
</protein>
<feature type="compositionally biased region" description="Polar residues" evidence="1">
    <location>
        <begin position="272"/>
        <end position="289"/>
    </location>
</feature>
<evidence type="ECO:0000256" key="1">
    <source>
        <dbReference type="SAM" id="MobiDB-lite"/>
    </source>
</evidence>
<dbReference type="Gene3D" id="2.120.10.30">
    <property type="entry name" value="TolB, C-terminal domain"/>
    <property type="match status" value="2"/>
</dbReference>
<dbReference type="Proteomes" id="UP001392437">
    <property type="component" value="Unassembled WGS sequence"/>
</dbReference>
<keyword evidence="4" id="KW-1185">Reference proteome</keyword>
<keyword evidence="2" id="KW-0732">Signal</keyword>
<dbReference type="AlphaFoldDB" id="A0AAW0R9M0"/>
<feature type="signal peptide" evidence="2">
    <location>
        <begin position="1"/>
        <end position="16"/>
    </location>
</feature>
<dbReference type="InterPro" id="IPR011042">
    <property type="entry name" value="6-blade_b-propeller_TolB-like"/>
</dbReference>
<evidence type="ECO:0000313" key="3">
    <source>
        <dbReference type="EMBL" id="KAK8130504.1"/>
    </source>
</evidence>
<dbReference type="PANTHER" id="PTHR42060">
    <property type="entry name" value="NHL REPEAT-CONTAINING PROTEIN-RELATED"/>
    <property type="match status" value="1"/>
</dbReference>
<name>A0AAW0R9M0_9PEZI</name>
<accession>A0AAW0R9M0</accession>
<dbReference type="SUPFAM" id="SSF63829">
    <property type="entry name" value="Calcium-dependent phosphotriesterase"/>
    <property type="match status" value="1"/>
</dbReference>
<organism evidence="3 4">
    <name type="scientific">Apiospora kogelbergensis</name>
    <dbReference type="NCBI Taxonomy" id="1337665"/>
    <lineage>
        <taxon>Eukaryota</taxon>
        <taxon>Fungi</taxon>
        <taxon>Dikarya</taxon>
        <taxon>Ascomycota</taxon>
        <taxon>Pezizomycotina</taxon>
        <taxon>Sordariomycetes</taxon>
        <taxon>Xylariomycetidae</taxon>
        <taxon>Amphisphaeriales</taxon>
        <taxon>Apiosporaceae</taxon>
        <taxon>Apiospora</taxon>
    </lineage>
</organism>
<evidence type="ECO:0000313" key="4">
    <source>
        <dbReference type="Proteomes" id="UP001392437"/>
    </source>
</evidence>
<gene>
    <name evidence="3" type="ORF">PG999_002884</name>
</gene>
<feature type="region of interest" description="Disordered" evidence="1">
    <location>
        <begin position="252"/>
        <end position="298"/>
    </location>
</feature>
<dbReference type="EMBL" id="JAQQWP010000002">
    <property type="protein sequence ID" value="KAK8130504.1"/>
    <property type="molecule type" value="Genomic_DNA"/>
</dbReference>